<protein>
    <submittedName>
        <fullName evidence="5">Transcriptional regulator, ArsR family</fullName>
    </submittedName>
</protein>
<dbReference type="SUPFAM" id="SSF46785">
    <property type="entry name" value="Winged helix' DNA-binding domain"/>
    <property type="match status" value="1"/>
</dbReference>
<dbReference type="Gene3D" id="1.10.10.10">
    <property type="entry name" value="Winged helix-like DNA-binding domain superfamily/Winged helix DNA-binding domain"/>
    <property type="match status" value="1"/>
</dbReference>
<dbReference type="GO" id="GO:0003677">
    <property type="term" value="F:DNA binding"/>
    <property type="evidence" value="ECO:0007669"/>
    <property type="project" value="UniProtKB-KW"/>
</dbReference>
<evidence type="ECO:0000256" key="1">
    <source>
        <dbReference type="ARBA" id="ARBA00023015"/>
    </source>
</evidence>
<keyword evidence="6" id="KW-1185">Reference proteome</keyword>
<dbReference type="Pfam" id="PF19361">
    <property type="entry name" value="DUF5937"/>
    <property type="match status" value="1"/>
</dbReference>
<evidence type="ECO:0000313" key="6">
    <source>
        <dbReference type="Proteomes" id="UP000198415"/>
    </source>
</evidence>
<keyword evidence="2" id="KW-0238">DNA-binding</keyword>
<evidence type="ECO:0000259" key="4">
    <source>
        <dbReference type="PROSITE" id="PS50987"/>
    </source>
</evidence>
<dbReference type="SMART" id="SM00418">
    <property type="entry name" value="HTH_ARSR"/>
    <property type="match status" value="1"/>
</dbReference>
<keyword evidence="1" id="KW-0805">Transcription regulation</keyword>
<organism evidence="5 6">
    <name type="scientific">Actinoplanes regularis</name>
    <dbReference type="NCBI Taxonomy" id="52697"/>
    <lineage>
        <taxon>Bacteria</taxon>
        <taxon>Bacillati</taxon>
        <taxon>Actinomycetota</taxon>
        <taxon>Actinomycetes</taxon>
        <taxon>Micromonosporales</taxon>
        <taxon>Micromonosporaceae</taxon>
        <taxon>Actinoplanes</taxon>
    </lineage>
</organism>
<dbReference type="InterPro" id="IPR036390">
    <property type="entry name" value="WH_DNA-bd_sf"/>
</dbReference>
<dbReference type="PROSITE" id="PS50987">
    <property type="entry name" value="HTH_ARSR_2"/>
    <property type="match status" value="1"/>
</dbReference>
<evidence type="ECO:0000313" key="5">
    <source>
        <dbReference type="EMBL" id="SNR95171.1"/>
    </source>
</evidence>
<proteinExistence type="predicted"/>
<feature type="domain" description="HTH arsR-type" evidence="4">
    <location>
        <begin position="238"/>
        <end position="327"/>
    </location>
</feature>
<dbReference type="Proteomes" id="UP000198415">
    <property type="component" value="Unassembled WGS sequence"/>
</dbReference>
<dbReference type="CDD" id="cd00090">
    <property type="entry name" value="HTH_ARSR"/>
    <property type="match status" value="1"/>
</dbReference>
<dbReference type="AlphaFoldDB" id="A0A239AII0"/>
<dbReference type="EMBL" id="FZNR01000007">
    <property type="protein sequence ID" value="SNR95171.1"/>
    <property type="molecule type" value="Genomic_DNA"/>
</dbReference>
<name>A0A239AII0_9ACTN</name>
<dbReference type="InterPro" id="IPR001845">
    <property type="entry name" value="HTH_ArsR_DNA-bd_dom"/>
</dbReference>
<accession>A0A239AII0</accession>
<dbReference type="InterPro" id="IPR036388">
    <property type="entry name" value="WH-like_DNA-bd_sf"/>
</dbReference>
<dbReference type="InterPro" id="IPR051011">
    <property type="entry name" value="Metal_resp_trans_reg"/>
</dbReference>
<gene>
    <name evidence="5" type="ORF">SAMN06264365_107358</name>
</gene>
<reference evidence="5 6" key="1">
    <citation type="submission" date="2017-06" db="EMBL/GenBank/DDBJ databases">
        <authorList>
            <person name="Kim H.J."/>
            <person name="Triplett B.A."/>
        </authorList>
    </citation>
    <scope>NUCLEOTIDE SEQUENCE [LARGE SCALE GENOMIC DNA]</scope>
    <source>
        <strain evidence="5 6">DSM 43151</strain>
    </source>
</reference>
<evidence type="ECO:0000256" key="3">
    <source>
        <dbReference type="ARBA" id="ARBA00023163"/>
    </source>
</evidence>
<dbReference type="InterPro" id="IPR011991">
    <property type="entry name" value="ArsR-like_HTH"/>
</dbReference>
<sequence length="327" mass="34991">MRIEVGAEDLLRTRFAVSPIFELQNLLRALASPAPGFPETWLARFRSGFDRVRTDPCLTAVLALKTTRSGANFYSPPPRGMGQTIERDLAAIRAWPLVAAREEIDFYLARRRVTAATRSILYADTVLDRLADFLERAWSSVLAPEWPPIRAVCERDVLHRSAELGRAGWAAALAGLGPRVRWRDGGVELAAHRGSFGTLGGAGLLLVPSVTIWPGTAVYGDDPWPKAIVYPVRGVGALFEPSPPVVPDALAALLGRSRAQLLTALGEAASTTHLAAVFGLATGAVGDHLAVLHRAGLVDRARSGRSVLYSRSPLGDAVVHGATADDS</sequence>
<dbReference type="GO" id="GO:0003700">
    <property type="term" value="F:DNA-binding transcription factor activity"/>
    <property type="evidence" value="ECO:0007669"/>
    <property type="project" value="InterPro"/>
</dbReference>
<dbReference type="PANTHER" id="PTHR43132">
    <property type="entry name" value="ARSENICAL RESISTANCE OPERON REPRESSOR ARSR-RELATED"/>
    <property type="match status" value="1"/>
</dbReference>
<dbReference type="PANTHER" id="PTHR43132:SF6">
    <property type="entry name" value="HTH-TYPE TRANSCRIPTIONAL REPRESSOR CZRA"/>
    <property type="match status" value="1"/>
</dbReference>
<dbReference type="InterPro" id="IPR045981">
    <property type="entry name" value="DUF5937"/>
</dbReference>
<keyword evidence="3" id="KW-0804">Transcription</keyword>
<dbReference type="RefSeq" id="WP_239138882.1">
    <property type="nucleotide sequence ID" value="NZ_BOMU01000120.1"/>
</dbReference>
<evidence type="ECO:0000256" key="2">
    <source>
        <dbReference type="ARBA" id="ARBA00023125"/>
    </source>
</evidence>